<evidence type="ECO:0000313" key="2">
    <source>
        <dbReference type="EMBL" id="GBP21779.1"/>
    </source>
</evidence>
<dbReference type="SMART" id="SM01100">
    <property type="entry name" value="CRAL_TRIO_N"/>
    <property type="match status" value="1"/>
</dbReference>
<comment type="caution">
    <text evidence="2">The sequence shown here is derived from an EMBL/GenBank/DDBJ whole genome shotgun (WGS) entry which is preliminary data.</text>
</comment>
<dbReference type="STRING" id="151549.A0A4C1U651"/>
<dbReference type="InterPro" id="IPR036865">
    <property type="entry name" value="CRAL-TRIO_dom_sf"/>
</dbReference>
<dbReference type="Gene3D" id="3.40.525.10">
    <property type="entry name" value="CRAL-TRIO lipid binding domain"/>
    <property type="match status" value="1"/>
</dbReference>
<dbReference type="Pfam" id="PF03765">
    <property type="entry name" value="CRAL_TRIO_N"/>
    <property type="match status" value="1"/>
</dbReference>
<dbReference type="PANTHER" id="PTHR10174:SF234">
    <property type="entry name" value="SD01558P"/>
    <property type="match status" value="1"/>
</dbReference>
<dbReference type="CDD" id="cd00170">
    <property type="entry name" value="SEC14"/>
    <property type="match status" value="1"/>
</dbReference>
<dbReference type="InterPro" id="IPR001251">
    <property type="entry name" value="CRAL-TRIO_dom"/>
</dbReference>
<dbReference type="Pfam" id="PF00650">
    <property type="entry name" value="CRAL_TRIO"/>
    <property type="match status" value="1"/>
</dbReference>
<name>A0A4C1U651_EUMVA</name>
<dbReference type="SUPFAM" id="SSF52087">
    <property type="entry name" value="CRAL/TRIO domain"/>
    <property type="match status" value="1"/>
</dbReference>
<dbReference type="PROSITE" id="PS50191">
    <property type="entry name" value="CRAL_TRIO"/>
    <property type="match status" value="1"/>
</dbReference>
<accession>A0A4C1U651</accession>
<dbReference type="GO" id="GO:1902936">
    <property type="term" value="F:phosphatidylinositol bisphosphate binding"/>
    <property type="evidence" value="ECO:0007669"/>
    <property type="project" value="TreeGrafter"/>
</dbReference>
<protein>
    <submittedName>
        <fullName evidence="2">Clavesin-1</fullName>
    </submittedName>
</protein>
<dbReference type="Gene3D" id="1.10.8.20">
    <property type="entry name" value="N-terminal domain of phosphatidylinositol transfer protein sec14p"/>
    <property type="match status" value="1"/>
</dbReference>
<evidence type="ECO:0000313" key="3">
    <source>
        <dbReference type="Proteomes" id="UP000299102"/>
    </source>
</evidence>
<dbReference type="SMART" id="SM00516">
    <property type="entry name" value="SEC14"/>
    <property type="match status" value="1"/>
</dbReference>
<evidence type="ECO:0000259" key="1">
    <source>
        <dbReference type="PROSITE" id="PS50191"/>
    </source>
</evidence>
<gene>
    <name evidence="2" type="primary">CLVS1</name>
    <name evidence="2" type="ORF">EVAR_10958_1</name>
</gene>
<reference evidence="2 3" key="1">
    <citation type="journal article" date="2019" name="Commun. Biol.">
        <title>The bagworm genome reveals a unique fibroin gene that provides high tensile strength.</title>
        <authorList>
            <person name="Kono N."/>
            <person name="Nakamura H."/>
            <person name="Ohtoshi R."/>
            <person name="Tomita M."/>
            <person name="Numata K."/>
            <person name="Arakawa K."/>
        </authorList>
    </citation>
    <scope>NUCLEOTIDE SEQUENCE [LARGE SCALE GENOMIC DNA]</scope>
</reference>
<dbReference type="InterPro" id="IPR036273">
    <property type="entry name" value="CRAL/TRIO_N_dom_sf"/>
</dbReference>
<dbReference type="OrthoDB" id="7837562at2759"/>
<dbReference type="EMBL" id="BGZK01000132">
    <property type="protein sequence ID" value="GBP21779.1"/>
    <property type="molecule type" value="Genomic_DNA"/>
</dbReference>
<dbReference type="PANTHER" id="PTHR10174">
    <property type="entry name" value="ALPHA-TOCOPHEROL TRANSFER PROTEIN-RELATED"/>
    <property type="match status" value="1"/>
</dbReference>
<organism evidence="2 3">
    <name type="scientific">Eumeta variegata</name>
    <name type="common">Bagworm moth</name>
    <name type="synonym">Eumeta japonica</name>
    <dbReference type="NCBI Taxonomy" id="151549"/>
    <lineage>
        <taxon>Eukaryota</taxon>
        <taxon>Metazoa</taxon>
        <taxon>Ecdysozoa</taxon>
        <taxon>Arthropoda</taxon>
        <taxon>Hexapoda</taxon>
        <taxon>Insecta</taxon>
        <taxon>Pterygota</taxon>
        <taxon>Neoptera</taxon>
        <taxon>Endopterygota</taxon>
        <taxon>Lepidoptera</taxon>
        <taxon>Glossata</taxon>
        <taxon>Ditrysia</taxon>
        <taxon>Tineoidea</taxon>
        <taxon>Psychidae</taxon>
        <taxon>Oiketicinae</taxon>
        <taxon>Eumeta</taxon>
    </lineage>
</organism>
<dbReference type="Proteomes" id="UP000299102">
    <property type="component" value="Unassembled WGS sequence"/>
</dbReference>
<feature type="domain" description="CRAL-TRIO" evidence="1">
    <location>
        <begin position="197"/>
        <end position="336"/>
    </location>
</feature>
<sequence>MCPQYQAPILNEKASSPVATNDIKMRDVFREIAFQAEVSTYEDPEFEELALELCNERPETRTAAIAELRETILERGECVPHRMDDAFLLRFLRARRFVIPRAYRLECGGEEERVGEPCITSFTGNSEAEFRALYRTPCSKHHFKLLVPYAAVILMVRYYKFREDYPHLQRDVDLFGLARVGGAYGGMYADHPRVGRITVLRFGAWDPSEIPVEDVVRAGMLLLEIGIRQPKLQVLGGLCIVDLEGISIRHMRTVTPAIAHQIVSLIGTSLPTRVRSCHLINYSWIFNAFSYLFKTIIPSYAWKQIHFHGRDLNSLYAHVPQENLPPHYGGTCDKYVEFGHWLNKIKKYRDQQFDDEMRALGYLIKE</sequence>
<keyword evidence="3" id="KW-1185">Reference proteome</keyword>
<dbReference type="GO" id="GO:0016020">
    <property type="term" value="C:membrane"/>
    <property type="evidence" value="ECO:0007669"/>
    <property type="project" value="TreeGrafter"/>
</dbReference>
<dbReference type="InterPro" id="IPR011074">
    <property type="entry name" value="CRAL/TRIO_N_dom"/>
</dbReference>
<dbReference type="SUPFAM" id="SSF46938">
    <property type="entry name" value="CRAL/TRIO N-terminal domain"/>
    <property type="match status" value="1"/>
</dbReference>
<proteinExistence type="predicted"/>
<dbReference type="Gene3D" id="1.20.5.1200">
    <property type="entry name" value="Alpha-tocopherol transfer"/>
    <property type="match status" value="1"/>
</dbReference>
<dbReference type="AlphaFoldDB" id="A0A4C1U651"/>